<evidence type="ECO:0000313" key="6">
    <source>
        <dbReference type="EMBL" id="KAJ3687578.1"/>
    </source>
</evidence>
<dbReference type="GO" id="GO:0016020">
    <property type="term" value="C:membrane"/>
    <property type="evidence" value="ECO:0007669"/>
    <property type="project" value="UniProtKB-SubCell"/>
</dbReference>
<feature type="transmembrane region" description="Helical" evidence="5">
    <location>
        <begin position="245"/>
        <end position="263"/>
    </location>
</feature>
<sequence length="330" mass="37085">MSLLTGFCHLGPVSTIEKATSIWTHSFRLRRIQTVQRIHKSQRLPQVDPHSLLHRKVDRKIDQVRRKKETKKREKMYGPEMMGFRRVEKEKSDDVEVDLEAGESSLLYPGISRGENELRWGFVRKVYGILCAQLLLTTAVAATVVFSPGLNNFLLNSPATLGIVFLPLILMCPLYIYQQRHPLNFVFLGLFTVFMSLSMGVVCANTDGKIVLEALVLTSVVVSSLTGYSFWAARKGKDYSYSGPVLLAGLNVLLVTSLIQLFFPLGSTMVAISGAAGAVIFSGFIVYDTETLIKRYSYDEYIWASVVLYLDILNLFLEILKILRSVQSDN</sequence>
<keyword evidence="7" id="KW-1185">Reference proteome</keyword>
<dbReference type="PANTHER" id="PTHR23291">
    <property type="entry name" value="BAX INHIBITOR-RELATED"/>
    <property type="match status" value="1"/>
</dbReference>
<keyword evidence="4 5" id="KW-0472">Membrane</keyword>
<evidence type="ECO:0000256" key="5">
    <source>
        <dbReference type="RuleBase" id="RU004379"/>
    </source>
</evidence>
<feature type="transmembrane region" description="Helical" evidence="5">
    <location>
        <begin position="183"/>
        <end position="202"/>
    </location>
</feature>
<feature type="transmembrane region" description="Helical" evidence="5">
    <location>
        <begin position="153"/>
        <end position="176"/>
    </location>
</feature>
<reference evidence="6 7" key="1">
    <citation type="journal article" date="2022" name="Cell">
        <title>Repeat-based holocentromeres influence genome architecture and karyotype evolution.</title>
        <authorList>
            <person name="Hofstatter P.G."/>
            <person name="Thangavel G."/>
            <person name="Lux T."/>
            <person name="Neumann P."/>
            <person name="Vondrak T."/>
            <person name="Novak P."/>
            <person name="Zhang M."/>
            <person name="Costa L."/>
            <person name="Castellani M."/>
            <person name="Scott A."/>
            <person name="Toegelov H."/>
            <person name="Fuchs J."/>
            <person name="Mata-Sucre Y."/>
            <person name="Dias Y."/>
            <person name="Vanzela A.L.L."/>
            <person name="Huettel B."/>
            <person name="Almeida C.C.S."/>
            <person name="Simkova H."/>
            <person name="Souza G."/>
            <person name="Pedrosa-Harand A."/>
            <person name="Macas J."/>
            <person name="Mayer K.F.X."/>
            <person name="Houben A."/>
            <person name="Marques A."/>
        </authorList>
    </citation>
    <scope>NUCLEOTIDE SEQUENCE [LARGE SCALE GENOMIC DNA]</scope>
    <source>
        <strain evidence="6">RhyTen1mFocal</strain>
    </source>
</reference>
<organism evidence="6 7">
    <name type="scientific">Rhynchospora tenuis</name>
    <dbReference type="NCBI Taxonomy" id="198213"/>
    <lineage>
        <taxon>Eukaryota</taxon>
        <taxon>Viridiplantae</taxon>
        <taxon>Streptophyta</taxon>
        <taxon>Embryophyta</taxon>
        <taxon>Tracheophyta</taxon>
        <taxon>Spermatophyta</taxon>
        <taxon>Magnoliopsida</taxon>
        <taxon>Liliopsida</taxon>
        <taxon>Poales</taxon>
        <taxon>Cyperaceae</taxon>
        <taxon>Cyperoideae</taxon>
        <taxon>Rhynchosporeae</taxon>
        <taxon>Rhynchospora</taxon>
    </lineage>
</organism>
<feature type="transmembrane region" description="Helical" evidence="5">
    <location>
        <begin position="269"/>
        <end position="289"/>
    </location>
</feature>
<protein>
    <recommendedName>
        <fullName evidence="8">BI1-like protein</fullName>
    </recommendedName>
</protein>
<dbReference type="InterPro" id="IPR006214">
    <property type="entry name" value="Bax_inhibitor_1-related"/>
</dbReference>
<evidence type="ECO:0000256" key="2">
    <source>
        <dbReference type="ARBA" id="ARBA00022692"/>
    </source>
</evidence>
<dbReference type="Proteomes" id="UP001210211">
    <property type="component" value="Unassembled WGS sequence"/>
</dbReference>
<evidence type="ECO:0000256" key="1">
    <source>
        <dbReference type="ARBA" id="ARBA00004141"/>
    </source>
</evidence>
<gene>
    <name evidence="6" type="ORF">LUZ61_016742</name>
</gene>
<dbReference type="AlphaFoldDB" id="A0AAD5Z636"/>
<evidence type="ECO:0000256" key="3">
    <source>
        <dbReference type="ARBA" id="ARBA00022989"/>
    </source>
</evidence>
<keyword evidence="2 5" id="KW-0812">Transmembrane</keyword>
<keyword evidence="3 5" id="KW-1133">Transmembrane helix</keyword>
<evidence type="ECO:0000256" key="4">
    <source>
        <dbReference type="ARBA" id="ARBA00023136"/>
    </source>
</evidence>
<feature type="transmembrane region" description="Helical" evidence="5">
    <location>
        <begin position="126"/>
        <end position="147"/>
    </location>
</feature>
<evidence type="ECO:0008006" key="8">
    <source>
        <dbReference type="Google" id="ProtNLM"/>
    </source>
</evidence>
<comment type="caution">
    <text evidence="6">The sequence shown here is derived from an EMBL/GenBank/DDBJ whole genome shotgun (WGS) entry which is preliminary data.</text>
</comment>
<comment type="similarity">
    <text evidence="5">Belongs to the BI1 family.</text>
</comment>
<dbReference type="EMBL" id="JAMRDG010000002">
    <property type="protein sequence ID" value="KAJ3687578.1"/>
    <property type="molecule type" value="Genomic_DNA"/>
</dbReference>
<evidence type="ECO:0000313" key="7">
    <source>
        <dbReference type="Proteomes" id="UP001210211"/>
    </source>
</evidence>
<comment type="subcellular location">
    <subcellularLocation>
        <location evidence="1">Membrane</location>
        <topology evidence="1">Multi-pass membrane protein</topology>
    </subcellularLocation>
</comment>
<dbReference type="PANTHER" id="PTHR23291:SF50">
    <property type="entry name" value="PROTEIN LIFEGUARD 4"/>
    <property type="match status" value="1"/>
</dbReference>
<feature type="transmembrane region" description="Helical" evidence="5">
    <location>
        <begin position="214"/>
        <end position="233"/>
    </location>
</feature>
<proteinExistence type="inferred from homology"/>
<name>A0AAD5Z636_9POAL</name>
<accession>A0AAD5Z636</accession>
<dbReference type="Pfam" id="PF01027">
    <property type="entry name" value="Bax1-I"/>
    <property type="match status" value="1"/>
</dbReference>